<reference evidence="6" key="1">
    <citation type="journal article" date="2012" name="PLoS Genet.">
        <title>The genomes of the fungal plant pathogens Cladosporium fulvum and Dothistroma septosporum reveal adaptation to different hosts and lifestyles but also signatures of common ancestry.</title>
        <authorList>
            <person name="de Wit P.J.G.M."/>
            <person name="van der Burgt A."/>
            <person name="Oekmen B."/>
            <person name="Stergiopoulos I."/>
            <person name="Abd-Elsalam K.A."/>
            <person name="Aerts A.L."/>
            <person name="Bahkali A.H."/>
            <person name="Beenen H.G."/>
            <person name="Chettri P."/>
            <person name="Cox M.P."/>
            <person name="Datema E."/>
            <person name="de Vries R.P."/>
            <person name="Dhillon B."/>
            <person name="Ganley A.R."/>
            <person name="Griffiths S.A."/>
            <person name="Guo Y."/>
            <person name="Hamelin R.C."/>
            <person name="Henrissat B."/>
            <person name="Kabir M.S."/>
            <person name="Jashni M.K."/>
            <person name="Kema G."/>
            <person name="Klaubauf S."/>
            <person name="Lapidus A."/>
            <person name="Levasseur A."/>
            <person name="Lindquist E."/>
            <person name="Mehrabi R."/>
            <person name="Ohm R.A."/>
            <person name="Owen T.J."/>
            <person name="Salamov A."/>
            <person name="Schwelm A."/>
            <person name="Schijlen E."/>
            <person name="Sun H."/>
            <person name="van den Burg H.A."/>
            <person name="van Ham R.C.H.J."/>
            <person name="Zhang S."/>
            <person name="Goodwin S.B."/>
            <person name="Grigoriev I.V."/>
            <person name="Collemare J."/>
            <person name="Bradshaw R.E."/>
        </authorList>
    </citation>
    <scope>NUCLEOTIDE SEQUENCE [LARGE SCALE GENOMIC DNA]</scope>
    <source>
        <strain evidence="6">NZE10 / CBS 128990</strain>
    </source>
</reference>
<dbReference type="InterPro" id="IPR011032">
    <property type="entry name" value="GroES-like_sf"/>
</dbReference>
<dbReference type="Gene3D" id="3.40.50.720">
    <property type="entry name" value="NAD(P)-binding Rossmann-like Domain"/>
    <property type="match status" value="1"/>
</dbReference>
<dbReference type="Proteomes" id="UP000016933">
    <property type="component" value="Unassembled WGS sequence"/>
</dbReference>
<keyword evidence="6" id="KW-1185">Reference proteome</keyword>
<dbReference type="GO" id="GO:0016651">
    <property type="term" value="F:oxidoreductase activity, acting on NAD(P)H"/>
    <property type="evidence" value="ECO:0007669"/>
    <property type="project" value="InterPro"/>
</dbReference>
<evidence type="ECO:0000313" key="6">
    <source>
        <dbReference type="Proteomes" id="UP000016933"/>
    </source>
</evidence>
<dbReference type="HOGENOM" id="CLU_026673_16_2_1"/>
<dbReference type="Pfam" id="PF08240">
    <property type="entry name" value="ADH_N"/>
    <property type="match status" value="1"/>
</dbReference>
<dbReference type="OrthoDB" id="74360at2759"/>
<organism evidence="5 6">
    <name type="scientific">Dothistroma septosporum (strain NZE10 / CBS 128990)</name>
    <name type="common">Red band needle blight fungus</name>
    <name type="synonym">Mycosphaerella pini</name>
    <dbReference type="NCBI Taxonomy" id="675120"/>
    <lineage>
        <taxon>Eukaryota</taxon>
        <taxon>Fungi</taxon>
        <taxon>Dikarya</taxon>
        <taxon>Ascomycota</taxon>
        <taxon>Pezizomycotina</taxon>
        <taxon>Dothideomycetes</taxon>
        <taxon>Dothideomycetidae</taxon>
        <taxon>Mycosphaerellales</taxon>
        <taxon>Mycosphaerellaceae</taxon>
        <taxon>Dothistroma</taxon>
    </lineage>
</organism>
<dbReference type="eggNOG" id="KOG1198">
    <property type="taxonomic scope" value="Eukaryota"/>
</dbReference>
<dbReference type="STRING" id="675120.N1PM71"/>
<feature type="domain" description="Alcohol dehydrogenase-like N-terminal" evidence="4">
    <location>
        <begin position="91"/>
        <end position="178"/>
    </location>
</feature>
<comment type="similarity">
    <text evidence="1">Belongs to the zinc-containing alcohol dehydrogenase family.</text>
</comment>
<dbReference type="InterPro" id="IPR036291">
    <property type="entry name" value="NAD(P)-bd_dom_sf"/>
</dbReference>
<comment type="subunit">
    <text evidence="2">Monomer.</text>
</comment>
<sequence length="432" mass="46370">MSVAVQHLPLASTFYDQDDALPKDIDWGTATPISHEEHIDAKFSSAAYKRDIKRPAEVEAVPSRQKALLLQDLRQPFELQQEYAVPQVKAPEELLIKVRTIGLNPIDWKSVDYGFGIPVLPYVSGRDFAGVVVKGPLSKSHIQEGDVILCPSTDYRDLRKAAYQQYAVASDSTVCRLPSHVSASQGAAIGVAYVAAALALGICLGLPMPAVGSRAGPDLLEIVRSTPLGRLPADTVSECISIKESEKPKAGEWVVIWGGSSTSALFLAEIAKLAGMRVVLVVDVAKHGARLIDTSECVCIDSHDAERAVHVIRGIAGPNLRFGVDTVGRETSQYLAQCLSTDGSSKSHLVGLAALPKQQEEGIVYHSVPVKLFHEVPRVGASLMSWLEEALASKSILLPRVEEAPGGLAGINAALDRMRQGQISGMRLVVPL</sequence>
<dbReference type="OMA" id="FQEYAIV"/>
<reference evidence="5 6" key="2">
    <citation type="journal article" date="2012" name="PLoS Pathog.">
        <title>Diverse lifestyles and strategies of plant pathogenesis encoded in the genomes of eighteen Dothideomycetes fungi.</title>
        <authorList>
            <person name="Ohm R.A."/>
            <person name="Feau N."/>
            <person name="Henrissat B."/>
            <person name="Schoch C.L."/>
            <person name="Horwitz B.A."/>
            <person name="Barry K.W."/>
            <person name="Condon B.J."/>
            <person name="Copeland A.C."/>
            <person name="Dhillon B."/>
            <person name="Glaser F."/>
            <person name="Hesse C.N."/>
            <person name="Kosti I."/>
            <person name="LaButti K."/>
            <person name="Lindquist E.A."/>
            <person name="Lucas S."/>
            <person name="Salamov A.A."/>
            <person name="Bradshaw R.E."/>
            <person name="Ciuffetti L."/>
            <person name="Hamelin R.C."/>
            <person name="Kema G.H.J."/>
            <person name="Lawrence C."/>
            <person name="Scott J.A."/>
            <person name="Spatafora J.W."/>
            <person name="Turgeon B.G."/>
            <person name="de Wit P.J.G.M."/>
            <person name="Zhong S."/>
            <person name="Goodwin S.B."/>
            <person name="Grigoriev I.V."/>
        </authorList>
    </citation>
    <scope>NUCLEOTIDE SEQUENCE [LARGE SCALE GENOMIC DNA]</scope>
    <source>
        <strain evidence="6">NZE10 / CBS 128990</strain>
    </source>
</reference>
<evidence type="ECO:0000256" key="2">
    <source>
        <dbReference type="ARBA" id="ARBA00011245"/>
    </source>
</evidence>
<gene>
    <name evidence="5" type="ORF">DOTSEDRAFT_45964</name>
</gene>
<dbReference type="PANTHER" id="PTHR45348:SF2">
    <property type="entry name" value="ZINC-TYPE ALCOHOL DEHYDROGENASE-LIKE PROTEIN C2E1P3.01"/>
    <property type="match status" value="1"/>
</dbReference>
<evidence type="ECO:0000259" key="4">
    <source>
        <dbReference type="Pfam" id="PF08240"/>
    </source>
</evidence>
<dbReference type="PANTHER" id="PTHR45348">
    <property type="entry name" value="HYPOTHETICAL OXIDOREDUCTASE (EUROFUNG)"/>
    <property type="match status" value="1"/>
</dbReference>
<dbReference type="AlphaFoldDB" id="N1PM71"/>
<accession>N1PM71</accession>
<dbReference type="InterPro" id="IPR047122">
    <property type="entry name" value="Trans-enoyl_RdTase-like"/>
</dbReference>
<evidence type="ECO:0000313" key="5">
    <source>
        <dbReference type="EMBL" id="EME42431.1"/>
    </source>
</evidence>
<dbReference type="CDD" id="cd08249">
    <property type="entry name" value="enoyl_reductase_like"/>
    <property type="match status" value="1"/>
</dbReference>
<proteinExistence type="inferred from homology"/>
<dbReference type="Gene3D" id="3.90.180.10">
    <property type="entry name" value="Medium-chain alcohol dehydrogenases, catalytic domain"/>
    <property type="match status" value="1"/>
</dbReference>
<evidence type="ECO:0000256" key="1">
    <source>
        <dbReference type="ARBA" id="ARBA00008072"/>
    </source>
</evidence>
<dbReference type="SUPFAM" id="SSF50129">
    <property type="entry name" value="GroES-like"/>
    <property type="match status" value="1"/>
</dbReference>
<keyword evidence="3" id="KW-0560">Oxidoreductase</keyword>
<protein>
    <recommendedName>
        <fullName evidence="4">Alcohol dehydrogenase-like N-terminal domain-containing protein</fullName>
    </recommendedName>
</protein>
<evidence type="ECO:0000256" key="3">
    <source>
        <dbReference type="ARBA" id="ARBA00023002"/>
    </source>
</evidence>
<dbReference type="SUPFAM" id="SSF51735">
    <property type="entry name" value="NAD(P)-binding Rossmann-fold domains"/>
    <property type="match status" value="1"/>
</dbReference>
<dbReference type="EMBL" id="KB446541">
    <property type="protein sequence ID" value="EME42431.1"/>
    <property type="molecule type" value="Genomic_DNA"/>
</dbReference>
<name>N1PM71_DOTSN</name>
<dbReference type="InterPro" id="IPR013154">
    <property type="entry name" value="ADH-like_N"/>
</dbReference>